<dbReference type="InterPro" id="IPR042178">
    <property type="entry name" value="Serpin_sf_1"/>
</dbReference>
<name>A0A811PQR9_9POAL</name>
<comment type="similarity">
    <text evidence="1 2">Belongs to the serpin family.</text>
</comment>
<dbReference type="PANTHER" id="PTHR11461:SF211">
    <property type="entry name" value="GH10112P-RELATED"/>
    <property type="match status" value="1"/>
</dbReference>
<evidence type="ECO:0000256" key="3">
    <source>
        <dbReference type="SAM" id="MobiDB-lite"/>
    </source>
</evidence>
<dbReference type="SUPFAM" id="SSF56574">
    <property type="entry name" value="Serpins"/>
    <property type="match status" value="2"/>
</dbReference>
<evidence type="ECO:0000256" key="1">
    <source>
        <dbReference type="ARBA" id="ARBA00009500"/>
    </source>
</evidence>
<dbReference type="InterPro" id="IPR036186">
    <property type="entry name" value="Serpin_sf"/>
</dbReference>
<sequence length="353" mass="37680">MAEEATTDALRDQAALSVRLLASLSNDKNKKLAFSPVSFHAVHSLLAAGASGATRDQIVGFLCPAGVEAHALLASKVPSVVLEMPEETRAQINEWVASKTGGLVKDILSSRLDLERTALRVVVLASVVHFSGHWYEAFSSELTVHGTFYVDAASDRAVRVPFMTGSYDEHQLLKIGVHPGFKRFAMYTSTSLMTATAACWTSWRAPHQPGHAPTRISGGGRVHGGGAHDPKVSGVAQRRGGAAPAGSGVGPAVPRLRRPLTEMMCPPAPPMAVTVTPVVHRTYQCFLNVNEEGTTVAASATVAEIEDGFGISDDPPVDFVADHPFPSSSSWWMSLAWWCSQAKFSTLRCKPAP</sequence>
<protein>
    <recommendedName>
        <fullName evidence="4">Serpin domain-containing protein</fullName>
    </recommendedName>
</protein>
<proteinExistence type="inferred from homology"/>
<dbReference type="OrthoDB" id="671595at2759"/>
<dbReference type="EMBL" id="CAJGYO010000007">
    <property type="protein sequence ID" value="CAD6246918.1"/>
    <property type="molecule type" value="Genomic_DNA"/>
</dbReference>
<reference evidence="5" key="1">
    <citation type="submission" date="2020-10" db="EMBL/GenBank/DDBJ databases">
        <authorList>
            <person name="Han B."/>
            <person name="Lu T."/>
            <person name="Zhao Q."/>
            <person name="Huang X."/>
            <person name="Zhao Y."/>
        </authorList>
    </citation>
    <scope>NUCLEOTIDE SEQUENCE</scope>
</reference>
<feature type="domain" description="Serpin" evidence="4">
    <location>
        <begin position="16"/>
        <end position="326"/>
    </location>
</feature>
<dbReference type="Gene3D" id="3.30.497.10">
    <property type="entry name" value="Antithrombin, subunit I, domain 2"/>
    <property type="match status" value="2"/>
</dbReference>
<accession>A0A811PQR9</accession>
<dbReference type="Pfam" id="PF00079">
    <property type="entry name" value="Serpin"/>
    <property type="match status" value="1"/>
</dbReference>
<gene>
    <name evidence="5" type="ORF">NCGR_LOCUS31151</name>
</gene>
<evidence type="ECO:0000313" key="6">
    <source>
        <dbReference type="Proteomes" id="UP000604825"/>
    </source>
</evidence>
<evidence type="ECO:0000256" key="2">
    <source>
        <dbReference type="RuleBase" id="RU000411"/>
    </source>
</evidence>
<dbReference type="PANTHER" id="PTHR11461">
    <property type="entry name" value="SERINE PROTEASE INHIBITOR, SERPIN"/>
    <property type="match status" value="1"/>
</dbReference>
<evidence type="ECO:0000313" key="5">
    <source>
        <dbReference type="EMBL" id="CAD6246918.1"/>
    </source>
</evidence>
<dbReference type="SMART" id="SM00093">
    <property type="entry name" value="SERPIN"/>
    <property type="match status" value="1"/>
</dbReference>
<dbReference type="InterPro" id="IPR023796">
    <property type="entry name" value="Serpin_dom"/>
</dbReference>
<dbReference type="AlphaFoldDB" id="A0A811PQR9"/>
<comment type="caution">
    <text evidence="5">The sequence shown here is derived from an EMBL/GenBank/DDBJ whole genome shotgun (WGS) entry which is preliminary data.</text>
</comment>
<feature type="region of interest" description="Disordered" evidence="3">
    <location>
        <begin position="210"/>
        <end position="253"/>
    </location>
</feature>
<dbReference type="InterPro" id="IPR000215">
    <property type="entry name" value="Serpin_fam"/>
</dbReference>
<dbReference type="Proteomes" id="UP000604825">
    <property type="component" value="Unassembled WGS sequence"/>
</dbReference>
<feature type="compositionally biased region" description="Low complexity" evidence="3">
    <location>
        <begin position="234"/>
        <end position="253"/>
    </location>
</feature>
<organism evidence="5 6">
    <name type="scientific">Miscanthus lutarioriparius</name>
    <dbReference type="NCBI Taxonomy" id="422564"/>
    <lineage>
        <taxon>Eukaryota</taxon>
        <taxon>Viridiplantae</taxon>
        <taxon>Streptophyta</taxon>
        <taxon>Embryophyta</taxon>
        <taxon>Tracheophyta</taxon>
        <taxon>Spermatophyta</taxon>
        <taxon>Magnoliopsida</taxon>
        <taxon>Liliopsida</taxon>
        <taxon>Poales</taxon>
        <taxon>Poaceae</taxon>
        <taxon>PACMAD clade</taxon>
        <taxon>Panicoideae</taxon>
        <taxon>Andropogonodae</taxon>
        <taxon>Andropogoneae</taxon>
        <taxon>Saccharinae</taxon>
        <taxon>Miscanthus</taxon>
    </lineage>
</organism>
<keyword evidence="6" id="KW-1185">Reference proteome</keyword>
<evidence type="ECO:0000259" key="4">
    <source>
        <dbReference type="SMART" id="SM00093"/>
    </source>
</evidence>
<dbReference type="GO" id="GO:0005615">
    <property type="term" value="C:extracellular space"/>
    <property type="evidence" value="ECO:0007669"/>
    <property type="project" value="InterPro"/>
</dbReference>
<dbReference type="GO" id="GO:0004867">
    <property type="term" value="F:serine-type endopeptidase inhibitor activity"/>
    <property type="evidence" value="ECO:0007669"/>
    <property type="project" value="InterPro"/>
</dbReference>